<proteinExistence type="predicted"/>
<evidence type="ECO:0000313" key="2">
    <source>
        <dbReference type="EMBL" id="MCC5446804.1"/>
    </source>
</evidence>
<dbReference type="RefSeq" id="WP_228615022.1">
    <property type="nucleotide sequence ID" value="NZ_QEFP02000001.1"/>
</dbReference>
<dbReference type="EMBL" id="QEFP02000001">
    <property type="protein sequence ID" value="MCC5446804.1"/>
    <property type="molecule type" value="Genomic_DNA"/>
</dbReference>
<keyword evidence="1" id="KW-0472">Membrane</keyword>
<accession>A0A2T9WKX0</accession>
<comment type="caution">
    <text evidence="3">The sequence shown here is derived from an EMBL/GenBank/DDBJ whole genome shotgun (WGS) entry which is preliminary data.</text>
</comment>
<name>A0A2T9WKX0_NANST</name>
<sequence length="139" mass="14809">MIKRTQNLPLNTIILAIIAIAIVVFLIGNFILPPNQPTPPTPPTPSPNQKIFALCSEYASAINTQMGTSTDPNAQLQMLANSQYVTSNCSIYFQYSFTLYNGSEVECGLGPNLCINLSGSSCSPSIASPPNAIPGCELK</sequence>
<protein>
    <submittedName>
        <fullName evidence="3">Uncharacterized protein</fullName>
    </submittedName>
</protein>
<reference evidence="2" key="2">
    <citation type="submission" date="2017-05" db="EMBL/GenBank/DDBJ databases">
        <authorList>
            <person name="Munson-Mcgee J.H."/>
        </authorList>
    </citation>
    <scope>NUCLEOTIDE SEQUENCE</scope>
    <source>
        <strain evidence="2">SCGC AB-777_F03</strain>
    </source>
</reference>
<keyword evidence="1" id="KW-0812">Transmembrane</keyword>
<gene>
    <name evidence="2" type="ORF">DDW03_000060</name>
    <name evidence="3" type="ORF">DDW03_02250</name>
</gene>
<keyword evidence="1" id="KW-1133">Transmembrane helix</keyword>
<reference evidence="3" key="3">
    <citation type="submission" date="2017-05" db="EMBL/GenBank/DDBJ databases">
        <authorList>
            <person name="Song R."/>
            <person name="Chenine A.L."/>
            <person name="Ruprecht R.M."/>
        </authorList>
    </citation>
    <scope>NUCLEOTIDE SEQUENCE</scope>
    <source>
        <strain evidence="3">SCGC AB-777_F03</strain>
    </source>
</reference>
<evidence type="ECO:0000313" key="3">
    <source>
        <dbReference type="EMBL" id="PVU68473.1"/>
    </source>
</evidence>
<dbReference type="AlphaFoldDB" id="A0A2T9WKX0"/>
<feature type="transmembrane region" description="Helical" evidence="1">
    <location>
        <begin position="12"/>
        <end position="32"/>
    </location>
</feature>
<evidence type="ECO:0000256" key="1">
    <source>
        <dbReference type="SAM" id="Phobius"/>
    </source>
</evidence>
<dbReference type="EMBL" id="QEFP01000010">
    <property type="protein sequence ID" value="PVU68473.1"/>
    <property type="molecule type" value="Genomic_DNA"/>
</dbReference>
<reference evidence="3" key="1">
    <citation type="journal article" date="2015" name="Appl. Environ. Microbiol.">
        <title>Nanoarchaeota, Their Sulfolobales Host, and Nanoarchaeota Virus Distribution across Yellowstone National Park Hot Springs.</title>
        <authorList>
            <person name="Munson-McGee J.H."/>
            <person name="Field E.K."/>
            <person name="Bateson M."/>
            <person name="Rooney C."/>
            <person name="Stepanauskas R."/>
            <person name="Young M.J."/>
        </authorList>
    </citation>
    <scope>NUCLEOTIDE SEQUENCE [LARGE SCALE GENOMIC DNA]</scope>
    <source>
        <strain evidence="3">SCGC AB-777_F03</strain>
    </source>
</reference>
<reference evidence="2" key="4">
    <citation type="submission" date="2021-11" db="EMBL/GenBank/DDBJ databases">
        <authorList>
            <person name="Munson-Mcgee J."/>
            <person name="Field E."/>
            <person name="Bateson M."/>
            <person name="Rooney C."/>
            <person name="Stepanauskas R."/>
            <person name="Young M."/>
        </authorList>
    </citation>
    <scope>NUCLEOTIDE SEQUENCE</scope>
    <source>
        <strain evidence="2">SCGC AB-777_F03</strain>
    </source>
</reference>
<organism evidence="3">
    <name type="scientific">Nanobsidianus stetteri</name>
    <dbReference type="NCBI Taxonomy" id="1294122"/>
    <lineage>
        <taxon>Archaea</taxon>
        <taxon>Nanobdellota</taxon>
        <taxon>Candidatus Nanoarchaeia</taxon>
        <taxon>Nanoarchaeales</taxon>
        <taxon>Nanopusillaceae</taxon>
        <taxon>Candidatus Nanobsidianus</taxon>
    </lineage>
</organism>
<dbReference type="Proteomes" id="UP000245509">
    <property type="component" value="Unassembled WGS sequence"/>
</dbReference>